<name>A0A4U5NBB2_STECR</name>
<dbReference type="Proteomes" id="UP000298663">
    <property type="component" value="Unassembled WGS sequence"/>
</dbReference>
<feature type="transmembrane region" description="Helical" evidence="2">
    <location>
        <begin position="42"/>
        <end position="64"/>
    </location>
</feature>
<feature type="region of interest" description="Disordered" evidence="1">
    <location>
        <begin position="92"/>
        <end position="122"/>
    </location>
</feature>
<proteinExistence type="predicted"/>
<feature type="transmembrane region" description="Helical" evidence="2">
    <location>
        <begin position="70"/>
        <end position="87"/>
    </location>
</feature>
<keyword evidence="2" id="KW-1133">Transmembrane helix</keyword>
<reference evidence="3 4" key="1">
    <citation type="journal article" date="2015" name="Genome Biol.">
        <title>Comparative genomics of Steinernema reveals deeply conserved gene regulatory networks.</title>
        <authorList>
            <person name="Dillman A.R."/>
            <person name="Macchietto M."/>
            <person name="Porter C.F."/>
            <person name="Rogers A."/>
            <person name="Williams B."/>
            <person name="Antoshechkin I."/>
            <person name="Lee M.M."/>
            <person name="Goodwin Z."/>
            <person name="Lu X."/>
            <person name="Lewis E.E."/>
            <person name="Goodrich-Blair H."/>
            <person name="Stock S.P."/>
            <person name="Adams B.J."/>
            <person name="Sternberg P.W."/>
            <person name="Mortazavi A."/>
        </authorList>
    </citation>
    <scope>NUCLEOTIDE SEQUENCE [LARGE SCALE GENOMIC DNA]</scope>
    <source>
        <strain evidence="3 4">ALL</strain>
    </source>
</reference>
<evidence type="ECO:0000313" key="4">
    <source>
        <dbReference type="Proteomes" id="UP000298663"/>
    </source>
</evidence>
<sequence length="157" mass="17613">MAHSVARRCKPLMQSDANASERERSRAMASDRERSPAIASKLRTIFGNICSIAPRVIYLFISIFDLEGRFIYRFAPHVGVATSFFAARRSIRRRRTQSPQPHELVATSWPPSAKTQPHAAAVAARENAARWPRVFSPHAAASAVAARRRRTPHNSWP</sequence>
<organism evidence="3 4">
    <name type="scientific">Steinernema carpocapsae</name>
    <name type="common">Entomopathogenic nematode</name>
    <dbReference type="NCBI Taxonomy" id="34508"/>
    <lineage>
        <taxon>Eukaryota</taxon>
        <taxon>Metazoa</taxon>
        <taxon>Ecdysozoa</taxon>
        <taxon>Nematoda</taxon>
        <taxon>Chromadorea</taxon>
        <taxon>Rhabditida</taxon>
        <taxon>Tylenchina</taxon>
        <taxon>Panagrolaimomorpha</taxon>
        <taxon>Strongyloidoidea</taxon>
        <taxon>Steinernematidae</taxon>
        <taxon>Steinernema</taxon>
    </lineage>
</organism>
<keyword evidence="2" id="KW-0812">Transmembrane</keyword>
<keyword evidence="2" id="KW-0472">Membrane</keyword>
<reference evidence="3 4" key="2">
    <citation type="journal article" date="2019" name="G3 (Bethesda)">
        <title>Hybrid Assembly of the Genome of the Entomopathogenic Nematode Steinernema carpocapsae Identifies the X-Chromosome.</title>
        <authorList>
            <person name="Serra L."/>
            <person name="Macchietto M."/>
            <person name="Macias-Munoz A."/>
            <person name="McGill C.J."/>
            <person name="Rodriguez I.M."/>
            <person name="Rodriguez B."/>
            <person name="Murad R."/>
            <person name="Mortazavi A."/>
        </authorList>
    </citation>
    <scope>NUCLEOTIDE SEQUENCE [LARGE SCALE GENOMIC DNA]</scope>
    <source>
        <strain evidence="3 4">ALL</strain>
    </source>
</reference>
<gene>
    <name evidence="3" type="ORF">L596_014182</name>
</gene>
<evidence type="ECO:0000256" key="1">
    <source>
        <dbReference type="SAM" id="MobiDB-lite"/>
    </source>
</evidence>
<evidence type="ECO:0000256" key="2">
    <source>
        <dbReference type="SAM" id="Phobius"/>
    </source>
</evidence>
<feature type="compositionally biased region" description="Basic and acidic residues" evidence="1">
    <location>
        <begin position="19"/>
        <end position="33"/>
    </location>
</feature>
<protein>
    <submittedName>
        <fullName evidence="3">Uncharacterized protein</fullName>
    </submittedName>
</protein>
<accession>A0A4U5NBB2</accession>
<evidence type="ECO:0000313" key="3">
    <source>
        <dbReference type="EMBL" id="TKR80048.1"/>
    </source>
</evidence>
<comment type="caution">
    <text evidence="3">The sequence shown here is derived from an EMBL/GenBank/DDBJ whole genome shotgun (WGS) entry which is preliminary data.</text>
</comment>
<dbReference type="EMBL" id="AZBU02000004">
    <property type="protein sequence ID" value="TKR80048.1"/>
    <property type="molecule type" value="Genomic_DNA"/>
</dbReference>
<dbReference type="AlphaFoldDB" id="A0A4U5NBB2"/>
<feature type="region of interest" description="Disordered" evidence="1">
    <location>
        <begin position="1"/>
        <end position="33"/>
    </location>
</feature>
<feature type="compositionally biased region" description="Basic residues" evidence="1">
    <location>
        <begin position="1"/>
        <end position="10"/>
    </location>
</feature>
<keyword evidence="4" id="KW-1185">Reference proteome</keyword>